<name>A8F6L4_PSELT</name>
<keyword evidence="2" id="KW-1185">Reference proteome</keyword>
<evidence type="ECO:0000313" key="2">
    <source>
        <dbReference type="Proteomes" id="UP000002016"/>
    </source>
</evidence>
<dbReference type="HOGENOM" id="CLU_1336989_0_0_0"/>
<dbReference type="Proteomes" id="UP000002016">
    <property type="component" value="Chromosome"/>
</dbReference>
<dbReference type="NCBIfam" id="NF041277">
    <property type="entry name" value="coba_remo_CbiR"/>
    <property type="match status" value="1"/>
</dbReference>
<dbReference type="KEGG" id="tle:Tlet_1238"/>
<reference evidence="1 2" key="1">
    <citation type="submission" date="2007-08" db="EMBL/GenBank/DDBJ databases">
        <title>Complete sequence of Thermotoga lettingae TMO.</title>
        <authorList>
            <consortium name="US DOE Joint Genome Institute"/>
            <person name="Copeland A."/>
            <person name="Lucas S."/>
            <person name="Lapidus A."/>
            <person name="Barry K."/>
            <person name="Glavina del Rio T."/>
            <person name="Dalin E."/>
            <person name="Tice H."/>
            <person name="Pitluck S."/>
            <person name="Foster B."/>
            <person name="Bruce D."/>
            <person name="Schmutz J."/>
            <person name="Larimer F."/>
            <person name="Land M."/>
            <person name="Hauser L."/>
            <person name="Kyrpides N."/>
            <person name="Mikhailova N."/>
            <person name="Nelson K."/>
            <person name="Gogarten J.P."/>
            <person name="Noll K."/>
            <person name="Richardson P."/>
        </authorList>
    </citation>
    <scope>NUCLEOTIDE SEQUENCE [LARGE SCALE GENOMIC DNA]</scope>
    <source>
        <strain evidence="2">ATCC BAA-301 / DSM 14385 / NBRC 107922 / TMO</strain>
    </source>
</reference>
<dbReference type="STRING" id="416591.Tlet_1238"/>
<proteinExistence type="predicted"/>
<evidence type="ECO:0008006" key="3">
    <source>
        <dbReference type="Google" id="ProtNLM"/>
    </source>
</evidence>
<dbReference type="eggNOG" id="ENOG5030FUU">
    <property type="taxonomic scope" value="Bacteria"/>
</dbReference>
<dbReference type="RefSeq" id="WP_012003274.1">
    <property type="nucleotide sequence ID" value="NC_009828.1"/>
</dbReference>
<accession>A8F6L4</accession>
<dbReference type="OrthoDB" id="48140at2"/>
<gene>
    <name evidence="1" type="ordered locus">Tlet_1238</name>
</gene>
<organism evidence="1 2">
    <name type="scientific">Pseudothermotoga lettingae (strain ATCC BAA-301 / DSM 14385 / NBRC 107922 / TMO)</name>
    <name type="common">Thermotoga lettingae</name>
    <dbReference type="NCBI Taxonomy" id="416591"/>
    <lineage>
        <taxon>Bacteria</taxon>
        <taxon>Thermotogati</taxon>
        <taxon>Thermotogota</taxon>
        <taxon>Thermotogae</taxon>
        <taxon>Thermotogales</taxon>
        <taxon>Thermotogaceae</taxon>
        <taxon>Pseudothermotoga</taxon>
    </lineage>
</organism>
<sequence>MKRMIGTTSWLFPGTYYENARLVAQNVDFVELLVYTWDEETQNIIDVEIDKLNNLTEKYGLLYTVHLPTDKIENVFSAYRYFTISKLKIVNYVLHPIEGVEVFLSLNGSNMSLENLKEKIVYHEKMTFDVGHHLLGKKFDTGFLKNVNEIHLMGVSQQKDHLRVNEETLIKISKIFGDSIEKIRLWCIEVFDINDMLESLSLVKSFLNRWEIK</sequence>
<reference evidence="1 2" key="2">
    <citation type="journal article" date="2009" name="Proc. Natl. Acad. Sci. U.S.A.">
        <title>On the chimeric nature, thermophilic origin, and phylogenetic placement of the Thermotogales.</title>
        <authorList>
            <person name="Zhaxybayeva O."/>
            <person name="Swithers K.S."/>
            <person name="Lapierre P."/>
            <person name="Fournier G.P."/>
            <person name="Bickhart D.M."/>
            <person name="DeBoy R.T."/>
            <person name="Nelson K.E."/>
            <person name="Nesbo C.L."/>
            <person name="Doolittle W.F."/>
            <person name="Gogarten J.P."/>
            <person name="Noll K.M."/>
        </authorList>
    </citation>
    <scope>NUCLEOTIDE SEQUENCE [LARGE SCALE GENOMIC DNA]</scope>
    <source>
        <strain evidence="2">ATCC BAA-301 / DSM 14385 / NBRC 107922 / TMO</strain>
    </source>
</reference>
<dbReference type="EMBL" id="CP000812">
    <property type="protein sequence ID" value="ABV33798.1"/>
    <property type="molecule type" value="Genomic_DNA"/>
</dbReference>
<evidence type="ECO:0000313" key="1">
    <source>
        <dbReference type="EMBL" id="ABV33798.1"/>
    </source>
</evidence>
<dbReference type="AlphaFoldDB" id="A8F6L4"/>
<protein>
    <recommendedName>
        <fullName evidence="3">Xylose isomerase domain protein TIM barrel</fullName>
    </recommendedName>
</protein>